<dbReference type="Pfam" id="PF13780">
    <property type="entry name" value="DUF4176"/>
    <property type="match status" value="1"/>
</dbReference>
<dbReference type="OrthoDB" id="5124454at2"/>
<protein>
    <recommendedName>
        <fullName evidence="3">DUF4176 domain-containing protein</fullName>
    </recommendedName>
</protein>
<dbReference type="AlphaFoldDB" id="F2N6U2"/>
<dbReference type="eggNOG" id="COG4495">
    <property type="taxonomic scope" value="Bacteria"/>
</dbReference>
<dbReference type="Proteomes" id="UP000006851">
    <property type="component" value="Chromosome"/>
</dbReference>
<dbReference type="HOGENOM" id="CLU_158514_2_0_11"/>
<evidence type="ECO:0000313" key="1">
    <source>
        <dbReference type="EMBL" id="AEB06141.1"/>
    </source>
</evidence>
<dbReference type="STRING" id="700015.Corgl_0011"/>
<dbReference type="KEGG" id="cgo:Corgl_0011"/>
<sequence length="115" mass="13403">MTNENDATGKKREEQHVREVNWLPIGSVVMLEAATRPIMIAGTMVQDTTTGRYWDYMGYPYPEGRVDPKQDYFFDTETIRTVVQLGFADQDGLSFQRFLQSNMEKYEHKRNEATL</sequence>
<evidence type="ECO:0008006" key="3">
    <source>
        <dbReference type="Google" id="ProtNLM"/>
    </source>
</evidence>
<dbReference type="InterPro" id="IPR025233">
    <property type="entry name" value="DUF4176"/>
</dbReference>
<keyword evidence="2" id="KW-1185">Reference proteome</keyword>
<evidence type="ECO:0000313" key="2">
    <source>
        <dbReference type="Proteomes" id="UP000006851"/>
    </source>
</evidence>
<gene>
    <name evidence="1" type="ordered locus">Corgl_0011</name>
</gene>
<dbReference type="EMBL" id="CP002628">
    <property type="protein sequence ID" value="AEB06141.1"/>
    <property type="molecule type" value="Genomic_DNA"/>
</dbReference>
<proteinExistence type="predicted"/>
<organism evidence="1 2">
    <name type="scientific">Coriobacterium glomerans (strain ATCC 49209 / DSM 20642 / JCM 10262 / PW2)</name>
    <dbReference type="NCBI Taxonomy" id="700015"/>
    <lineage>
        <taxon>Bacteria</taxon>
        <taxon>Bacillati</taxon>
        <taxon>Actinomycetota</taxon>
        <taxon>Coriobacteriia</taxon>
        <taxon>Coriobacteriales</taxon>
        <taxon>Coriobacteriaceae</taxon>
        <taxon>Coriobacterium</taxon>
    </lineage>
</organism>
<reference evidence="2" key="1">
    <citation type="journal article" date="2013" name="Stand. Genomic Sci.">
        <title>Complete genome sequence of Coriobacterium glomerans type strain (PW2(T)) from the midgut of Pyrrhocoris apterus L. (red soldier bug).</title>
        <authorList>
            <person name="Stackebrandt E."/>
            <person name="Zeytun A."/>
            <person name="Lapidus A."/>
            <person name="Nolan M."/>
            <person name="Lucas S."/>
            <person name="Hammon N."/>
            <person name="Deshpande S."/>
            <person name="Cheng J.F."/>
            <person name="Tapia R."/>
            <person name="Goodwin L.A."/>
            <person name="Pitluck S."/>
            <person name="Liolios K."/>
            <person name="Pagani I."/>
            <person name="Ivanova N."/>
            <person name="Mavromatis K."/>
            <person name="Mikhailova N."/>
            <person name="Huntemann M."/>
            <person name="Pati A."/>
            <person name="Chen A."/>
            <person name="Palaniappan K."/>
            <person name="Chang Y.J."/>
            <person name="Land M."/>
            <person name="Hauser L."/>
            <person name="Rohde M."/>
            <person name="Pukall R."/>
            <person name="Goker M."/>
            <person name="Detter J.C."/>
            <person name="Woyke T."/>
            <person name="Bristow J."/>
            <person name="Eisen J.A."/>
            <person name="Markowitz V."/>
            <person name="Hugenholtz P."/>
            <person name="Kyrpides N.C."/>
            <person name="Klenk H.P."/>
        </authorList>
    </citation>
    <scope>NUCLEOTIDE SEQUENCE</scope>
    <source>
        <strain evidence="2">ATCC 49209 / DSM 20642 / JCM 10262 / PW2</strain>
    </source>
</reference>
<name>F2N6U2_CORGP</name>
<accession>F2N6U2</accession>